<evidence type="ECO:0000256" key="8">
    <source>
        <dbReference type="ARBA" id="ARBA00023224"/>
    </source>
</evidence>
<keyword evidence="5" id="KW-0297">G-protein coupled receptor</keyword>
<comment type="subcellular location">
    <subcellularLocation>
        <location evidence="1">Membrane</location>
        <topology evidence="1">Multi-pass membrane protein</topology>
    </subcellularLocation>
</comment>
<dbReference type="Gene3D" id="1.20.1070.10">
    <property type="entry name" value="Rhodopsin 7-helix transmembrane proteins"/>
    <property type="match status" value="1"/>
</dbReference>
<dbReference type="PANTHER" id="PTHR24238:SF46">
    <property type="entry name" value="GASTRIN_CHOLECYSTOKININ TYPE B RECEPTOR"/>
    <property type="match status" value="1"/>
</dbReference>
<dbReference type="SUPFAM" id="SSF81321">
    <property type="entry name" value="Family A G protein-coupled receptor-like"/>
    <property type="match status" value="1"/>
</dbReference>
<sequence length="110" mass="13051">MIICVWSSSLIWNVPILFVSRLKAMRDQKRQKCREEWPNPSSERAYNLFLDCILLLVPLLIMSLAYILISSKLWRGLQRELRHNSTHGLQHSKSIVNQYEIRLCEYFSLT</sequence>
<keyword evidence="4 9" id="KW-1133">Transmembrane helix</keyword>
<dbReference type="EMBL" id="WIXP02000014">
    <property type="protein sequence ID" value="KAF6199913.1"/>
    <property type="molecule type" value="Genomic_DNA"/>
</dbReference>
<feature type="transmembrane region" description="Helical" evidence="9">
    <location>
        <begin position="6"/>
        <end position="24"/>
    </location>
</feature>
<evidence type="ECO:0000256" key="1">
    <source>
        <dbReference type="ARBA" id="ARBA00004141"/>
    </source>
</evidence>
<comment type="similarity">
    <text evidence="2">Belongs to the G-protein coupled receptor 1 family.</text>
</comment>
<keyword evidence="6 9" id="KW-0472">Membrane</keyword>
<keyword evidence="8" id="KW-0807">Transducer</keyword>
<proteinExistence type="inferred from homology"/>
<dbReference type="GO" id="GO:0008188">
    <property type="term" value="F:neuropeptide receptor activity"/>
    <property type="evidence" value="ECO:0007669"/>
    <property type="project" value="TreeGrafter"/>
</dbReference>
<dbReference type="GO" id="GO:0005886">
    <property type="term" value="C:plasma membrane"/>
    <property type="evidence" value="ECO:0007669"/>
    <property type="project" value="TreeGrafter"/>
</dbReference>
<evidence type="ECO:0000313" key="12">
    <source>
        <dbReference type="Proteomes" id="UP000466442"/>
    </source>
</evidence>
<evidence type="ECO:0000313" key="11">
    <source>
        <dbReference type="EMBL" id="KAF6199913.1"/>
    </source>
</evidence>
<evidence type="ECO:0000256" key="3">
    <source>
        <dbReference type="ARBA" id="ARBA00022692"/>
    </source>
</evidence>
<accession>A0A8S9WTA3</accession>
<dbReference type="InterPro" id="IPR000276">
    <property type="entry name" value="GPCR_Rhodpsn"/>
</dbReference>
<dbReference type="PROSITE" id="PS50262">
    <property type="entry name" value="G_PROTEIN_RECEP_F1_2"/>
    <property type="match status" value="1"/>
</dbReference>
<feature type="transmembrane region" description="Helical" evidence="9">
    <location>
        <begin position="45"/>
        <end position="69"/>
    </location>
</feature>
<keyword evidence="7" id="KW-0675">Receptor</keyword>
<keyword evidence="3 9" id="KW-0812">Transmembrane</keyword>
<comment type="caution">
    <text evidence="11">The sequence shown here is derived from an EMBL/GenBank/DDBJ whole genome shotgun (WGS) entry which is preliminary data.</text>
</comment>
<keyword evidence="12" id="KW-1185">Reference proteome</keyword>
<evidence type="ECO:0000256" key="2">
    <source>
        <dbReference type="ARBA" id="ARBA00010663"/>
    </source>
</evidence>
<evidence type="ECO:0000256" key="4">
    <source>
        <dbReference type="ARBA" id="ARBA00022989"/>
    </source>
</evidence>
<evidence type="ECO:0000256" key="7">
    <source>
        <dbReference type="ARBA" id="ARBA00023170"/>
    </source>
</evidence>
<evidence type="ECO:0000256" key="5">
    <source>
        <dbReference type="ARBA" id="ARBA00023040"/>
    </source>
</evidence>
<evidence type="ECO:0000256" key="9">
    <source>
        <dbReference type="SAM" id="Phobius"/>
    </source>
</evidence>
<evidence type="ECO:0000259" key="10">
    <source>
        <dbReference type="PROSITE" id="PS50262"/>
    </source>
</evidence>
<dbReference type="AlphaFoldDB" id="A0A8S9WTA3"/>
<dbReference type="Pfam" id="PF00001">
    <property type="entry name" value="7tm_1"/>
    <property type="match status" value="1"/>
</dbReference>
<organism evidence="11 12">
    <name type="scientific">Apolygus lucorum</name>
    <name type="common">Small green plant bug</name>
    <name type="synonym">Lygocoris lucorum</name>
    <dbReference type="NCBI Taxonomy" id="248454"/>
    <lineage>
        <taxon>Eukaryota</taxon>
        <taxon>Metazoa</taxon>
        <taxon>Ecdysozoa</taxon>
        <taxon>Arthropoda</taxon>
        <taxon>Hexapoda</taxon>
        <taxon>Insecta</taxon>
        <taxon>Pterygota</taxon>
        <taxon>Neoptera</taxon>
        <taxon>Paraneoptera</taxon>
        <taxon>Hemiptera</taxon>
        <taxon>Heteroptera</taxon>
        <taxon>Panheteroptera</taxon>
        <taxon>Cimicomorpha</taxon>
        <taxon>Miridae</taxon>
        <taxon>Mirini</taxon>
        <taxon>Apolygus</taxon>
    </lineage>
</organism>
<dbReference type="PANTHER" id="PTHR24238">
    <property type="entry name" value="G-PROTEIN COUPLED RECEPTOR"/>
    <property type="match status" value="1"/>
</dbReference>
<dbReference type="InterPro" id="IPR017452">
    <property type="entry name" value="GPCR_Rhodpsn_7TM"/>
</dbReference>
<reference evidence="11" key="1">
    <citation type="journal article" date="2021" name="Mol. Ecol. Resour.">
        <title>Apolygus lucorum genome provides insights into omnivorousness and mesophyll feeding.</title>
        <authorList>
            <person name="Liu Y."/>
            <person name="Liu H."/>
            <person name="Wang H."/>
            <person name="Huang T."/>
            <person name="Liu B."/>
            <person name="Yang B."/>
            <person name="Yin L."/>
            <person name="Li B."/>
            <person name="Zhang Y."/>
            <person name="Zhang S."/>
            <person name="Jiang F."/>
            <person name="Zhang X."/>
            <person name="Ren Y."/>
            <person name="Wang B."/>
            <person name="Wang S."/>
            <person name="Lu Y."/>
            <person name="Wu K."/>
            <person name="Fan W."/>
            <person name="Wang G."/>
        </authorList>
    </citation>
    <scope>NUCLEOTIDE SEQUENCE</scope>
    <source>
        <strain evidence="11">12Hb</strain>
    </source>
</reference>
<evidence type="ECO:0000256" key="6">
    <source>
        <dbReference type="ARBA" id="ARBA00023136"/>
    </source>
</evidence>
<dbReference type="OrthoDB" id="10037617at2759"/>
<gene>
    <name evidence="11" type="ORF">GE061_006211</name>
</gene>
<name>A0A8S9WTA3_APOLU</name>
<dbReference type="Proteomes" id="UP000466442">
    <property type="component" value="Unassembled WGS sequence"/>
</dbReference>
<protein>
    <recommendedName>
        <fullName evidence="10">G-protein coupled receptors family 1 profile domain-containing protein</fullName>
    </recommendedName>
</protein>
<feature type="domain" description="G-protein coupled receptors family 1 profile" evidence="10">
    <location>
        <begin position="1"/>
        <end position="110"/>
    </location>
</feature>